<dbReference type="Proteomes" id="UP000015105">
    <property type="component" value="Chromosome 1D"/>
</dbReference>
<reference evidence="2" key="1">
    <citation type="journal article" date="2014" name="Science">
        <title>Ancient hybridizations among the ancestral genomes of bread wheat.</title>
        <authorList>
            <consortium name="International Wheat Genome Sequencing Consortium,"/>
            <person name="Marcussen T."/>
            <person name="Sandve S.R."/>
            <person name="Heier L."/>
            <person name="Spannagl M."/>
            <person name="Pfeifer M."/>
            <person name="Jakobsen K.S."/>
            <person name="Wulff B.B."/>
            <person name="Steuernagel B."/>
            <person name="Mayer K.F."/>
            <person name="Olsen O.A."/>
        </authorList>
    </citation>
    <scope>NUCLEOTIDE SEQUENCE [LARGE SCALE GENOMIC DNA]</scope>
    <source>
        <strain evidence="2">cv. AL8/78</strain>
    </source>
</reference>
<dbReference type="EnsemblPlants" id="AET1Gv20569600.9">
    <property type="protein sequence ID" value="AET1Gv20569600.9"/>
    <property type="gene ID" value="AET1Gv20569600"/>
</dbReference>
<reference evidence="2" key="2">
    <citation type="journal article" date="2017" name="Nat. Plants">
        <title>The Aegilops tauschii genome reveals multiple impacts of transposons.</title>
        <authorList>
            <person name="Zhao G."/>
            <person name="Zou C."/>
            <person name="Li K."/>
            <person name="Wang K."/>
            <person name="Li T."/>
            <person name="Gao L."/>
            <person name="Zhang X."/>
            <person name="Wang H."/>
            <person name="Yang Z."/>
            <person name="Liu X."/>
            <person name="Jiang W."/>
            <person name="Mao L."/>
            <person name="Kong X."/>
            <person name="Jiao Y."/>
            <person name="Jia J."/>
        </authorList>
    </citation>
    <scope>NUCLEOTIDE SEQUENCE [LARGE SCALE GENOMIC DNA]</scope>
    <source>
        <strain evidence="2">cv. AL8/78</strain>
    </source>
</reference>
<sequence>QQKVGRLSAGSKITSIFTANDIIFCGTETGLIKVSTQ</sequence>
<reference evidence="1" key="4">
    <citation type="submission" date="2019-03" db="UniProtKB">
        <authorList>
            <consortium name="EnsemblPlants"/>
        </authorList>
    </citation>
    <scope>IDENTIFICATION</scope>
</reference>
<accession>A0A452YY94</accession>
<reference evidence="1" key="3">
    <citation type="journal article" date="2017" name="Nature">
        <title>Genome sequence of the progenitor of the wheat D genome Aegilops tauschii.</title>
        <authorList>
            <person name="Luo M.C."/>
            <person name="Gu Y.Q."/>
            <person name="Puiu D."/>
            <person name="Wang H."/>
            <person name="Twardziok S.O."/>
            <person name="Deal K.R."/>
            <person name="Huo N."/>
            <person name="Zhu T."/>
            <person name="Wang L."/>
            <person name="Wang Y."/>
            <person name="McGuire P.E."/>
            <person name="Liu S."/>
            <person name="Long H."/>
            <person name="Ramasamy R.K."/>
            <person name="Rodriguez J.C."/>
            <person name="Van S.L."/>
            <person name="Yuan L."/>
            <person name="Wang Z."/>
            <person name="Xia Z."/>
            <person name="Xiao L."/>
            <person name="Anderson O.D."/>
            <person name="Ouyang S."/>
            <person name="Liang Y."/>
            <person name="Zimin A.V."/>
            <person name="Pertea G."/>
            <person name="Qi P."/>
            <person name="Bennetzen J.L."/>
            <person name="Dai X."/>
            <person name="Dawson M.W."/>
            <person name="Muller H.G."/>
            <person name="Kugler K."/>
            <person name="Rivarola-Duarte L."/>
            <person name="Spannagl M."/>
            <person name="Mayer K.F.X."/>
            <person name="Lu F.H."/>
            <person name="Bevan M.W."/>
            <person name="Leroy P."/>
            <person name="Li P."/>
            <person name="You F.M."/>
            <person name="Sun Q."/>
            <person name="Liu Z."/>
            <person name="Lyons E."/>
            <person name="Wicker T."/>
            <person name="Salzberg S.L."/>
            <person name="Devos K.M."/>
            <person name="Dvorak J."/>
        </authorList>
    </citation>
    <scope>NUCLEOTIDE SEQUENCE [LARGE SCALE GENOMIC DNA]</scope>
    <source>
        <strain evidence="1">cv. AL8/78</strain>
    </source>
</reference>
<reference evidence="1" key="5">
    <citation type="journal article" date="2021" name="G3 (Bethesda)">
        <title>Aegilops tauschii genome assembly Aet v5.0 features greater sequence contiguity and improved annotation.</title>
        <authorList>
            <person name="Wang L."/>
            <person name="Zhu T."/>
            <person name="Rodriguez J.C."/>
            <person name="Deal K.R."/>
            <person name="Dubcovsky J."/>
            <person name="McGuire P.E."/>
            <person name="Lux T."/>
            <person name="Spannagl M."/>
            <person name="Mayer K.F.X."/>
            <person name="Baldrich P."/>
            <person name="Meyers B.C."/>
            <person name="Huo N."/>
            <person name="Gu Y.Q."/>
            <person name="Zhou H."/>
            <person name="Devos K.M."/>
            <person name="Bennetzen J.L."/>
            <person name="Unver T."/>
            <person name="Budak H."/>
            <person name="Gulick P.J."/>
            <person name="Galiba G."/>
            <person name="Kalapos B."/>
            <person name="Nelson D.R."/>
            <person name="Li P."/>
            <person name="You F.M."/>
            <person name="Luo M.C."/>
            <person name="Dvorak J."/>
        </authorList>
    </citation>
    <scope>NUCLEOTIDE SEQUENCE [LARGE SCALE GENOMIC DNA]</scope>
    <source>
        <strain evidence="1">cv. AL8/78</strain>
    </source>
</reference>
<keyword evidence="2" id="KW-1185">Reference proteome</keyword>
<evidence type="ECO:0000313" key="1">
    <source>
        <dbReference type="EnsemblPlants" id="AET1Gv20569600.9"/>
    </source>
</evidence>
<dbReference type="AlphaFoldDB" id="A0A452YY94"/>
<protein>
    <submittedName>
        <fullName evidence="1">Uncharacterized protein</fullName>
    </submittedName>
</protein>
<dbReference type="Gramene" id="AET1Gv20569600.9">
    <property type="protein sequence ID" value="AET1Gv20569600.9"/>
    <property type="gene ID" value="AET1Gv20569600"/>
</dbReference>
<proteinExistence type="predicted"/>
<evidence type="ECO:0000313" key="2">
    <source>
        <dbReference type="Proteomes" id="UP000015105"/>
    </source>
</evidence>
<organism evidence="1 2">
    <name type="scientific">Aegilops tauschii subsp. strangulata</name>
    <name type="common">Goatgrass</name>
    <dbReference type="NCBI Taxonomy" id="200361"/>
    <lineage>
        <taxon>Eukaryota</taxon>
        <taxon>Viridiplantae</taxon>
        <taxon>Streptophyta</taxon>
        <taxon>Embryophyta</taxon>
        <taxon>Tracheophyta</taxon>
        <taxon>Spermatophyta</taxon>
        <taxon>Magnoliopsida</taxon>
        <taxon>Liliopsida</taxon>
        <taxon>Poales</taxon>
        <taxon>Poaceae</taxon>
        <taxon>BOP clade</taxon>
        <taxon>Pooideae</taxon>
        <taxon>Triticodae</taxon>
        <taxon>Triticeae</taxon>
        <taxon>Triticinae</taxon>
        <taxon>Aegilops</taxon>
    </lineage>
</organism>
<name>A0A452YY94_AEGTS</name>